<comment type="subcellular location">
    <subcellularLocation>
        <location evidence="2">Cytoplasm</location>
    </subcellularLocation>
    <subcellularLocation>
        <location evidence="1">Nucleus</location>
    </subcellularLocation>
</comment>
<keyword evidence="10" id="KW-0378">Hydrolase</keyword>
<accession>H8X714</accession>
<organism evidence="16 17">
    <name type="scientific">Candida orthopsilosis (strain 90-125)</name>
    <name type="common">Yeast</name>
    <dbReference type="NCBI Taxonomy" id="1136231"/>
    <lineage>
        <taxon>Eukaryota</taxon>
        <taxon>Fungi</taxon>
        <taxon>Dikarya</taxon>
        <taxon>Ascomycota</taxon>
        <taxon>Saccharomycotina</taxon>
        <taxon>Pichiomycetes</taxon>
        <taxon>Debaryomycetaceae</taxon>
        <taxon>Candida/Lodderomyces clade</taxon>
        <taxon>Candida</taxon>
    </lineage>
</organism>
<dbReference type="SMART" id="SM00232">
    <property type="entry name" value="JAB_MPN"/>
    <property type="match status" value="1"/>
</dbReference>
<name>H8X714_CANO9</name>
<feature type="compositionally biased region" description="Acidic residues" evidence="14">
    <location>
        <begin position="403"/>
        <end position="418"/>
    </location>
</feature>
<feature type="region of interest" description="Disordered" evidence="14">
    <location>
        <begin position="231"/>
        <end position="250"/>
    </location>
</feature>
<comment type="subunit">
    <text evidence="4">Component of the COP9 signalosome (CSN) complex.</text>
</comment>
<feature type="compositionally biased region" description="Acidic residues" evidence="14">
    <location>
        <begin position="378"/>
        <end position="388"/>
    </location>
</feature>
<dbReference type="PROSITE" id="PS50249">
    <property type="entry name" value="MPN"/>
    <property type="match status" value="1"/>
</dbReference>
<dbReference type="OrthoDB" id="605656at2759"/>
<dbReference type="GO" id="GO:0008237">
    <property type="term" value="F:metallopeptidase activity"/>
    <property type="evidence" value="ECO:0007669"/>
    <property type="project" value="UniProtKB-KW"/>
</dbReference>
<keyword evidence="12" id="KW-0482">Metalloprotease</keyword>
<feature type="compositionally biased region" description="Basic and acidic residues" evidence="14">
    <location>
        <begin position="451"/>
        <end position="464"/>
    </location>
</feature>
<dbReference type="GO" id="GO:0005737">
    <property type="term" value="C:cytoplasm"/>
    <property type="evidence" value="ECO:0007669"/>
    <property type="project" value="UniProtKB-SubCell"/>
</dbReference>
<dbReference type="EMBL" id="HE681723">
    <property type="protein sequence ID" value="CCG23942.1"/>
    <property type="molecule type" value="Genomic_DNA"/>
</dbReference>
<feature type="compositionally biased region" description="Basic and acidic residues" evidence="14">
    <location>
        <begin position="389"/>
        <end position="401"/>
    </location>
</feature>
<evidence type="ECO:0000256" key="3">
    <source>
        <dbReference type="ARBA" id="ARBA00006008"/>
    </source>
</evidence>
<feature type="compositionally biased region" description="Basic residues" evidence="14">
    <location>
        <begin position="505"/>
        <end position="515"/>
    </location>
</feature>
<dbReference type="CDD" id="cd08069">
    <property type="entry name" value="MPN_RPN11_CSN5"/>
    <property type="match status" value="1"/>
</dbReference>
<dbReference type="KEGG" id="cot:CORT_0E03540"/>
<dbReference type="MEROPS" id="M67.A02"/>
<dbReference type="eggNOG" id="KOG1554">
    <property type="taxonomic scope" value="Eukaryota"/>
</dbReference>
<evidence type="ECO:0000256" key="7">
    <source>
        <dbReference type="ARBA" id="ARBA00022670"/>
    </source>
</evidence>
<dbReference type="HOGENOM" id="CLU_451963_0_0_1"/>
<protein>
    <recommendedName>
        <fullName evidence="5">COP9 signalosome complex subunit 5</fullName>
    </recommendedName>
</protein>
<dbReference type="Proteomes" id="UP000005018">
    <property type="component" value="Chromosome 5"/>
</dbReference>
<dbReference type="FunFam" id="3.40.140.10:FF:000203">
    <property type="entry name" value="COP9 signalosome complex subunit 5"/>
    <property type="match status" value="1"/>
</dbReference>
<evidence type="ECO:0000259" key="15">
    <source>
        <dbReference type="PROSITE" id="PS50249"/>
    </source>
</evidence>
<evidence type="ECO:0000256" key="8">
    <source>
        <dbReference type="ARBA" id="ARBA00022723"/>
    </source>
</evidence>
<evidence type="ECO:0000256" key="9">
    <source>
        <dbReference type="ARBA" id="ARBA00022790"/>
    </source>
</evidence>
<dbReference type="GO" id="GO:0046872">
    <property type="term" value="F:metal ion binding"/>
    <property type="evidence" value="ECO:0007669"/>
    <property type="project" value="UniProtKB-KW"/>
</dbReference>
<keyword evidence="8" id="KW-0479">Metal-binding</keyword>
<keyword evidence="11" id="KW-0862">Zinc</keyword>
<evidence type="ECO:0000313" key="16">
    <source>
        <dbReference type="EMBL" id="CCG23942.1"/>
    </source>
</evidence>
<evidence type="ECO:0000313" key="17">
    <source>
        <dbReference type="Proteomes" id="UP000005018"/>
    </source>
</evidence>
<dbReference type="SUPFAM" id="SSF102712">
    <property type="entry name" value="JAB1/MPN domain"/>
    <property type="match status" value="1"/>
</dbReference>
<feature type="domain" description="MPN" evidence="15">
    <location>
        <begin position="81"/>
        <end position="223"/>
    </location>
</feature>
<reference evidence="16 17" key="1">
    <citation type="journal article" date="2012" name="PLoS ONE">
        <title>Sequence and analysis of the genome of the pathogenic yeast Candida orthopsilosis.</title>
        <authorList>
            <person name="Riccombeni A."/>
            <person name="Vidanes G."/>
            <person name="Proux-Wera E."/>
            <person name="Wolfe K.H."/>
            <person name="Butler G."/>
        </authorList>
    </citation>
    <scope>NUCLEOTIDE SEQUENCE [LARGE SCALE GENOMIC DNA]</scope>
    <source>
        <strain evidence="16 17">Co 90-125</strain>
    </source>
</reference>
<gene>
    <name evidence="16" type="ORF">CORT_0E03540</name>
</gene>
<proteinExistence type="inferred from homology"/>
<evidence type="ECO:0000256" key="4">
    <source>
        <dbReference type="ARBA" id="ARBA00011098"/>
    </source>
</evidence>
<dbReference type="RefSeq" id="XP_003870073.1">
    <property type="nucleotide sequence ID" value="XM_003870024.1"/>
</dbReference>
<dbReference type="InterPro" id="IPR050242">
    <property type="entry name" value="JAMM_MPN+_peptidase_M67A"/>
</dbReference>
<feature type="region of interest" description="Disordered" evidence="14">
    <location>
        <begin position="376"/>
        <end position="521"/>
    </location>
</feature>
<dbReference type="Gene3D" id="3.40.140.10">
    <property type="entry name" value="Cytidine Deaminase, domain 2"/>
    <property type="match status" value="1"/>
</dbReference>
<sequence>MSVYSELANSLDCVPLKTPKPTDIELSKDFSKRNTPQVSTPQGNNSHDKLVGSHFFDLPAIDPKISQSKPWKTDSKYFNKCMISSLALMKMTTHAQSGGSIEIMGMLIGKIVDRSIVVMDTYRLPVEGTETRVNAQGEAYEYMVQYLELIQKIKNGSKPSQENIVGWYHSHPGYGCWLSGIDVSTQELNQNFQDPYLAIVVDPVKTLKSGKVDIGAFRTLPAAFIEGDGNNDGESRAALSNSPKSKRQEFGSHASRYYSLDVEIFENEKDGDMLKLLQKQDAVDYDGWMKKLAVDEAESVRAHYEDSSLPSLEYLDNFEFVEDNETSTLKEVIKKLESLKSSPGENPASLFLKKIIGASKSDVVLQSRGISRRRQVEYEEEDVLDESDLERVDTGEDKLGGETEGEDWDEDEDDESCNEQDAKEMEHDDGEEQATNSKSKELQEQMSEGDSTPKTETKESKDPTTEQSSSTNAPPPLIKRSMRKQLRSRKDDLSDLLYDPSLAGVHHKSKRKQRSLPRQSALARYPDECLRQVEFLDLHRRQQRWTRERMPGEHARYPMPSSMALDLREKNKSVIEASRALASKNVCDLITMEAKGKVKRRSCE</sequence>
<dbReference type="GO" id="GO:0006508">
    <property type="term" value="P:proteolysis"/>
    <property type="evidence" value="ECO:0007669"/>
    <property type="project" value="UniProtKB-KW"/>
</dbReference>
<evidence type="ECO:0000256" key="14">
    <source>
        <dbReference type="SAM" id="MobiDB-lite"/>
    </source>
</evidence>
<dbReference type="GO" id="GO:0008180">
    <property type="term" value="C:COP9 signalosome"/>
    <property type="evidence" value="ECO:0007669"/>
    <property type="project" value="UniProtKB-KW"/>
</dbReference>
<comment type="similarity">
    <text evidence="3">Belongs to the peptidase M67A family. CSN5 subfamily.</text>
</comment>
<evidence type="ECO:0000256" key="5">
    <source>
        <dbReference type="ARBA" id="ARBA00014880"/>
    </source>
</evidence>
<keyword evidence="7" id="KW-0645">Protease</keyword>
<dbReference type="Pfam" id="PF01398">
    <property type="entry name" value="JAB"/>
    <property type="match status" value="1"/>
</dbReference>
<evidence type="ECO:0000256" key="13">
    <source>
        <dbReference type="ARBA" id="ARBA00023242"/>
    </source>
</evidence>
<evidence type="ECO:0000256" key="1">
    <source>
        <dbReference type="ARBA" id="ARBA00004123"/>
    </source>
</evidence>
<evidence type="ECO:0000256" key="11">
    <source>
        <dbReference type="ARBA" id="ARBA00022833"/>
    </source>
</evidence>
<evidence type="ECO:0000256" key="2">
    <source>
        <dbReference type="ARBA" id="ARBA00004496"/>
    </source>
</evidence>
<feature type="region of interest" description="Disordered" evidence="14">
    <location>
        <begin position="24"/>
        <end position="47"/>
    </location>
</feature>
<keyword evidence="9" id="KW-0736">Signalosome</keyword>
<evidence type="ECO:0000256" key="12">
    <source>
        <dbReference type="ARBA" id="ARBA00023049"/>
    </source>
</evidence>
<keyword evidence="6" id="KW-0963">Cytoplasm</keyword>
<dbReference type="PANTHER" id="PTHR10410">
    <property type="entry name" value="EUKARYOTIC TRANSLATION INITIATION FACTOR 3 -RELATED"/>
    <property type="match status" value="1"/>
</dbReference>
<evidence type="ECO:0000256" key="10">
    <source>
        <dbReference type="ARBA" id="ARBA00022801"/>
    </source>
</evidence>
<feature type="compositionally biased region" description="Polar residues" evidence="14">
    <location>
        <begin position="33"/>
        <end position="45"/>
    </location>
</feature>
<dbReference type="InterPro" id="IPR000555">
    <property type="entry name" value="JAMM/MPN+_dom"/>
</dbReference>
<keyword evidence="17" id="KW-1185">Reference proteome</keyword>
<dbReference type="InterPro" id="IPR037518">
    <property type="entry name" value="MPN"/>
</dbReference>
<evidence type="ECO:0000256" key="6">
    <source>
        <dbReference type="ARBA" id="ARBA00022490"/>
    </source>
</evidence>
<keyword evidence="13" id="KW-0539">Nucleus</keyword>
<dbReference type="AlphaFoldDB" id="H8X714"/>
<dbReference type="GeneID" id="14541169"/>